<dbReference type="RefSeq" id="WP_271883862.1">
    <property type="nucleotide sequence ID" value="NZ_CP067136.1"/>
</dbReference>
<keyword evidence="1" id="KW-0732">Signal</keyword>
<proteinExistence type="predicted"/>
<dbReference type="PANTHER" id="PTHR30006:SF25">
    <property type="entry name" value="PHOSPHOGLYCERATE TRANSPORT REGULATORY PROTEIN PGTC"/>
    <property type="match status" value="1"/>
</dbReference>
<organism evidence="2 3">
    <name type="scientific">Paracoccus fistulariae</name>
    <dbReference type="NCBI Taxonomy" id="658446"/>
    <lineage>
        <taxon>Bacteria</taxon>
        <taxon>Pseudomonadati</taxon>
        <taxon>Pseudomonadota</taxon>
        <taxon>Alphaproteobacteria</taxon>
        <taxon>Rhodobacterales</taxon>
        <taxon>Paracoccaceae</taxon>
        <taxon>Paracoccus</taxon>
    </lineage>
</organism>
<evidence type="ECO:0000256" key="1">
    <source>
        <dbReference type="ARBA" id="ARBA00022729"/>
    </source>
</evidence>
<dbReference type="Pfam" id="PF13531">
    <property type="entry name" value="SBP_bac_11"/>
    <property type="match status" value="1"/>
</dbReference>
<dbReference type="PANTHER" id="PTHR30006">
    <property type="entry name" value="THIAMINE-BINDING PERIPLASMIC PROTEIN-RELATED"/>
    <property type="match status" value="1"/>
</dbReference>
<reference evidence="2 3" key="1">
    <citation type="submission" date="2021-01" db="EMBL/GenBank/DDBJ databases">
        <title>Biogeographic distribution of Paracoccus.</title>
        <authorList>
            <person name="Hollensteiner J."/>
            <person name="Leineberger J."/>
            <person name="Brinkhoff T."/>
            <person name="Daniel R."/>
        </authorList>
    </citation>
    <scope>NUCLEOTIDE SEQUENCE [LARGE SCALE GENOMIC DNA]</scope>
    <source>
        <strain evidence="2 3">KCTC 22803</strain>
    </source>
</reference>
<evidence type="ECO:0000313" key="3">
    <source>
        <dbReference type="Proteomes" id="UP001219349"/>
    </source>
</evidence>
<accession>A0ABY7SIU0</accession>
<protein>
    <submittedName>
        <fullName evidence="2">Substrate-binding domain-containing protein</fullName>
    </submittedName>
</protein>
<dbReference type="EMBL" id="CP067136">
    <property type="protein sequence ID" value="WCR06916.1"/>
    <property type="molecule type" value="Genomic_DNA"/>
</dbReference>
<dbReference type="Proteomes" id="UP001219349">
    <property type="component" value="Chromosome"/>
</dbReference>
<name>A0ABY7SIU0_9RHOB</name>
<dbReference type="Gene3D" id="3.40.190.10">
    <property type="entry name" value="Periplasmic binding protein-like II"/>
    <property type="match status" value="2"/>
</dbReference>
<keyword evidence="3" id="KW-1185">Reference proteome</keyword>
<sequence length="400" mass="43301">MALAAPTAAVAQTLRIITSLPPSLTDPLIAGFRDAHPGIEVLVLNKNTNSALSEVIRGNSRQFDIFWVSAPEPFALIKARSGFSTTGCEAAGTDGYVPFAFSSIGWARRSGNEVFMPGTWDDLLLPAYRGKIGMALPSRSGTSHMMVERFLQVRGWEEGWSFLLALSQNLATLSARSFGVIEGIEAGRFDIGLTIDFLAQTQSGLDFRYGQPVMVFPAQIGLLTGGGQPVAACDFLGFVTSDQGQRILLQPEVGRIPASPAIRDAAGDAIPDALDLAIHRSWQGYDAELAQARYWSVNMIFELFIADLLPRRRNMFARIDALEGAVEAAELASLRRELSRVPIAETEALPSALNANPGYASDLIRMNEAQQEARQRWAAAAKAQLDAVDLALTRLEAPKP</sequence>
<dbReference type="SUPFAM" id="SSF53850">
    <property type="entry name" value="Periplasmic binding protein-like II"/>
    <property type="match status" value="1"/>
</dbReference>
<evidence type="ECO:0000313" key="2">
    <source>
        <dbReference type="EMBL" id="WCR06916.1"/>
    </source>
</evidence>
<gene>
    <name evidence="2" type="ORF">JHX87_15815</name>
</gene>